<sequence length="122" mass="13189">MRQTALALGTLAVLALGVAAVWPVVADAPWMDDPVIQRPAPTPRPSFCEQLEAKFLQAQTDTAARAFHELGRQRCGWPRLPRTSIVPALPPLPPLPELPGVPVGRVPGRPVGVPLDDLDRLR</sequence>
<name>A0A0F9NVC0_9ZZZZ</name>
<comment type="caution">
    <text evidence="1">The sequence shown here is derived from an EMBL/GenBank/DDBJ whole genome shotgun (WGS) entry which is preliminary data.</text>
</comment>
<reference evidence="1" key="1">
    <citation type="journal article" date="2015" name="Nature">
        <title>Complex archaea that bridge the gap between prokaryotes and eukaryotes.</title>
        <authorList>
            <person name="Spang A."/>
            <person name="Saw J.H."/>
            <person name="Jorgensen S.L."/>
            <person name="Zaremba-Niedzwiedzka K."/>
            <person name="Martijn J."/>
            <person name="Lind A.E."/>
            <person name="van Eijk R."/>
            <person name="Schleper C."/>
            <person name="Guy L."/>
            <person name="Ettema T.J."/>
        </authorList>
    </citation>
    <scope>NUCLEOTIDE SEQUENCE</scope>
</reference>
<proteinExistence type="predicted"/>
<evidence type="ECO:0000313" key="1">
    <source>
        <dbReference type="EMBL" id="KKN16047.1"/>
    </source>
</evidence>
<organism evidence="1">
    <name type="scientific">marine sediment metagenome</name>
    <dbReference type="NCBI Taxonomy" id="412755"/>
    <lineage>
        <taxon>unclassified sequences</taxon>
        <taxon>metagenomes</taxon>
        <taxon>ecological metagenomes</taxon>
    </lineage>
</organism>
<accession>A0A0F9NVC0</accession>
<protein>
    <submittedName>
        <fullName evidence="1">Uncharacterized protein</fullName>
    </submittedName>
</protein>
<dbReference type="EMBL" id="LAZR01003652">
    <property type="protein sequence ID" value="KKN16047.1"/>
    <property type="molecule type" value="Genomic_DNA"/>
</dbReference>
<dbReference type="AlphaFoldDB" id="A0A0F9NVC0"/>
<gene>
    <name evidence="1" type="ORF">LCGC14_0979730</name>
</gene>